<keyword evidence="2" id="KW-1133">Transmembrane helix</keyword>
<keyword evidence="4" id="KW-1185">Reference proteome</keyword>
<evidence type="ECO:0000313" key="4">
    <source>
        <dbReference type="Proteomes" id="UP000641932"/>
    </source>
</evidence>
<comment type="caution">
    <text evidence="3">The sequence shown here is derived from an EMBL/GenBank/DDBJ whole genome shotgun (WGS) entry which is preliminary data.</text>
</comment>
<reference evidence="3" key="2">
    <citation type="submission" date="2020-09" db="EMBL/GenBank/DDBJ databases">
        <authorList>
            <person name="Sun Q."/>
            <person name="Zhou Y."/>
        </authorList>
    </citation>
    <scope>NUCLEOTIDE SEQUENCE</scope>
    <source>
        <strain evidence="3">CGMCC 4.7201</strain>
    </source>
</reference>
<feature type="transmembrane region" description="Helical" evidence="2">
    <location>
        <begin position="20"/>
        <end position="39"/>
    </location>
</feature>
<accession>A0A917ZXE7</accession>
<evidence type="ECO:0000313" key="3">
    <source>
        <dbReference type="EMBL" id="GGO99455.1"/>
    </source>
</evidence>
<evidence type="ECO:0000256" key="1">
    <source>
        <dbReference type="SAM" id="MobiDB-lite"/>
    </source>
</evidence>
<keyword evidence="2" id="KW-0472">Membrane</keyword>
<organism evidence="3 4">
    <name type="scientific">Wenjunlia tyrosinilytica</name>
    <dbReference type="NCBI Taxonomy" id="1544741"/>
    <lineage>
        <taxon>Bacteria</taxon>
        <taxon>Bacillati</taxon>
        <taxon>Actinomycetota</taxon>
        <taxon>Actinomycetes</taxon>
        <taxon>Kitasatosporales</taxon>
        <taxon>Streptomycetaceae</taxon>
        <taxon>Wenjunlia</taxon>
    </lineage>
</organism>
<dbReference type="AlphaFoldDB" id="A0A917ZXE7"/>
<feature type="region of interest" description="Disordered" evidence="1">
    <location>
        <begin position="48"/>
        <end position="71"/>
    </location>
</feature>
<keyword evidence="2" id="KW-0812">Transmembrane</keyword>
<name>A0A917ZXE7_9ACTN</name>
<protein>
    <submittedName>
        <fullName evidence="3">Uncharacterized protein</fullName>
    </submittedName>
</protein>
<sequence length="165" mass="16941">MSSDADDRSSATQLPFAKDLLLRVGLAVGVGSVVAAVLGPGCAVEETDTDGLRVPSEGGSALSCDEPQAARATPQMTATAANGPPANTARPIRTRLTRCIAAPHMTLPYSADTALTEGYGHRATAGRAGRSAVIDGQGTRPGFPLDHPTPSRRPLLRLRGSLTVS</sequence>
<dbReference type="EMBL" id="BMMS01000045">
    <property type="protein sequence ID" value="GGO99455.1"/>
    <property type="molecule type" value="Genomic_DNA"/>
</dbReference>
<gene>
    <name evidence="3" type="ORF">GCM10012280_65940</name>
</gene>
<feature type="region of interest" description="Disordered" evidence="1">
    <location>
        <begin position="128"/>
        <end position="154"/>
    </location>
</feature>
<evidence type="ECO:0000256" key="2">
    <source>
        <dbReference type="SAM" id="Phobius"/>
    </source>
</evidence>
<dbReference type="Proteomes" id="UP000641932">
    <property type="component" value="Unassembled WGS sequence"/>
</dbReference>
<reference evidence="3" key="1">
    <citation type="journal article" date="2014" name="Int. J. Syst. Evol. Microbiol.">
        <title>Complete genome sequence of Corynebacterium casei LMG S-19264T (=DSM 44701T), isolated from a smear-ripened cheese.</title>
        <authorList>
            <consortium name="US DOE Joint Genome Institute (JGI-PGF)"/>
            <person name="Walter F."/>
            <person name="Albersmeier A."/>
            <person name="Kalinowski J."/>
            <person name="Ruckert C."/>
        </authorList>
    </citation>
    <scope>NUCLEOTIDE SEQUENCE</scope>
    <source>
        <strain evidence="3">CGMCC 4.7201</strain>
    </source>
</reference>
<proteinExistence type="predicted"/>